<accession>A0A0P0A8Y1</accession>
<name>A0A0P0A8Y1_9RHOB</name>
<dbReference type="KEGG" id="cmar:IMCC12053_535"/>
<keyword evidence="2" id="KW-1185">Reference proteome</keyword>
<dbReference type="AlphaFoldDB" id="A0A0P0A8Y1"/>
<dbReference type="Proteomes" id="UP000064920">
    <property type="component" value="Chromosome"/>
</dbReference>
<dbReference type="EMBL" id="CP012023">
    <property type="protein sequence ID" value="ALI54484.1"/>
    <property type="molecule type" value="Genomic_DNA"/>
</dbReference>
<evidence type="ECO:0000313" key="1">
    <source>
        <dbReference type="EMBL" id="ALI54484.1"/>
    </source>
</evidence>
<organism evidence="1 2">
    <name type="scientific">Celeribacter marinus</name>
    <dbReference type="NCBI Taxonomy" id="1397108"/>
    <lineage>
        <taxon>Bacteria</taxon>
        <taxon>Pseudomonadati</taxon>
        <taxon>Pseudomonadota</taxon>
        <taxon>Alphaproteobacteria</taxon>
        <taxon>Rhodobacterales</taxon>
        <taxon>Roseobacteraceae</taxon>
        <taxon>Celeribacter</taxon>
    </lineage>
</organism>
<evidence type="ECO:0000313" key="2">
    <source>
        <dbReference type="Proteomes" id="UP000064920"/>
    </source>
</evidence>
<sequence>MVMDRVIASPRQVLPRTYGVWQVLKSSGVSRHVKCALNHRHEKGRPNWGALCNHGVLAQPPTARN</sequence>
<gene>
    <name evidence="1" type="ORF">IMCC12053_535</name>
</gene>
<proteinExistence type="predicted"/>
<dbReference type="STRING" id="1397108.IMCC12053_535"/>
<reference evidence="1 2" key="1">
    <citation type="submission" date="2015-05" db="EMBL/GenBank/DDBJ databases">
        <authorList>
            <person name="Wang D.B."/>
            <person name="Wang M."/>
        </authorList>
    </citation>
    <scope>NUCLEOTIDE SEQUENCE [LARGE SCALE GENOMIC DNA]</scope>
    <source>
        <strain evidence="1 2">IMCC 12053</strain>
    </source>
</reference>
<protein>
    <submittedName>
        <fullName evidence="1">Uncharacterized protein</fullName>
    </submittedName>
</protein>
<dbReference type="PATRIC" id="fig|1397108.4.peg.552"/>